<dbReference type="Gene3D" id="1.10.510.10">
    <property type="entry name" value="Transferase(Phosphotransferase) domain 1"/>
    <property type="match status" value="1"/>
</dbReference>
<dbReference type="PANTHER" id="PTHR48057">
    <property type="entry name" value="LEUCINE-RICH REPEAT SERINE/THREONINE-PROTEIN KINASE 1"/>
    <property type="match status" value="1"/>
</dbReference>
<dbReference type="Pfam" id="PF08263">
    <property type="entry name" value="LRRNT_2"/>
    <property type="match status" value="1"/>
</dbReference>
<dbReference type="FunFam" id="3.80.10.10:FF:000726">
    <property type="entry name" value="Probably inactive leucine-rich repeat receptor-like protein kinase"/>
    <property type="match status" value="1"/>
</dbReference>
<evidence type="ECO:0000313" key="13">
    <source>
        <dbReference type="Proteomes" id="UP000593564"/>
    </source>
</evidence>
<dbReference type="PANTHER" id="PTHR48057:SF23">
    <property type="entry name" value="LEUCINE-RICH REPEAT-CONTAINING N-TERMINAL PLANT-TYPE DOMAIN-CONTAINING PROTEIN"/>
    <property type="match status" value="1"/>
</dbReference>
<feature type="chain" id="PRO_5029755333" description="Protein kinase domain-containing protein" evidence="10">
    <location>
        <begin position="27"/>
        <end position="940"/>
    </location>
</feature>
<dbReference type="AlphaFoldDB" id="A0A7J7GE82"/>
<dbReference type="FunFam" id="3.80.10.10:FF:000400">
    <property type="entry name" value="Nuclear pore complex protein NUP107"/>
    <property type="match status" value="1"/>
</dbReference>
<dbReference type="SUPFAM" id="SSF52047">
    <property type="entry name" value="RNI-like"/>
    <property type="match status" value="1"/>
</dbReference>
<protein>
    <recommendedName>
        <fullName evidence="11">Protein kinase domain-containing protein</fullName>
    </recommendedName>
</protein>
<feature type="domain" description="Protein kinase" evidence="11">
    <location>
        <begin position="630"/>
        <end position="925"/>
    </location>
</feature>
<evidence type="ECO:0000256" key="6">
    <source>
        <dbReference type="ARBA" id="ARBA00022989"/>
    </source>
</evidence>
<dbReference type="SMART" id="SM00369">
    <property type="entry name" value="LRR_TYP"/>
    <property type="match status" value="7"/>
</dbReference>
<dbReference type="InterPro" id="IPR000719">
    <property type="entry name" value="Prot_kinase_dom"/>
</dbReference>
<dbReference type="GO" id="GO:0009791">
    <property type="term" value="P:post-embryonic development"/>
    <property type="evidence" value="ECO:0007669"/>
    <property type="project" value="UniProtKB-ARBA"/>
</dbReference>
<feature type="signal peptide" evidence="10">
    <location>
        <begin position="1"/>
        <end position="26"/>
    </location>
</feature>
<evidence type="ECO:0000256" key="8">
    <source>
        <dbReference type="ARBA" id="ARBA00023180"/>
    </source>
</evidence>
<organism evidence="12 13">
    <name type="scientific">Camellia sinensis</name>
    <name type="common">Tea plant</name>
    <name type="synonym">Thea sinensis</name>
    <dbReference type="NCBI Taxonomy" id="4442"/>
    <lineage>
        <taxon>Eukaryota</taxon>
        <taxon>Viridiplantae</taxon>
        <taxon>Streptophyta</taxon>
        <taxon>Embryophyta</taxon>
        <taxon>Tracheophyta</taxon>
        <taxon>Spermatophyta</taxon>
        <taxon>Magnoliopsida</taxon>
        <taxon>eudicotyledons</taxon>
        <taxon>Gunneridae</taxon>
        <taxon>Pentapetalae</taxon>
        <taxon>asterids</taxon>
        <taxon>Ericales</taxon>
        <taxon>Theaceae</taxon>
        <taxon>Camellia</taxon>
    </lineage>
</organism>
<dbReference type="SMART" id="SM00365">
    <property type="entry name" value="LRR_SD22"/>
    <property type="match status" value="5"/>
</dbReference>
<evidence type="ECO:0000256" key="3">
    <source>
        <dbReference type="ARBA" id="ARBA00022692"/>
    </source>
</evidence>
<dbReference type="SUPFAM" id="SSF52058">
    <property type="entry name" value="L domain-like"/>
    <property type="match status" value="1"/>
</dbReference>
<dbReference type="EMBL" id="JACBKZ010000011">
    <property type="protein sequence ID" value="KAF5938847.1"/>
    <property type="molecule type" value="Genomic_DNA"/>
</dbReference>
<name>A0A7J7GE82_CAMSI</name>
<comment type="caution">
    <text evidence="12">The sequence shown here is derived from an EMBL/GenBank/DDBJ whole genome shotgun (WGS) entry which is preliminary data.</text>
</comment>
<evidence type="ECO:0000256" key="7">
    <source>
        <dbReference type="ARBA" id="ARBA00023136"/>
    </source>
</evidence>
<dbReference type="InterPro" id="IPR003591">
    <property type="entry name" value="Leu-rich_rpt_typical-subtyp"/>
</dbReference>
<dbReference type="GO" id="GO:0005524">
    <property type="term" value="F:ATP binding"/>
    <property type="evidence" value="ECO:0007669"/>
    <property type="project" value="InterPro"/>
</dbReference>
<dbReference type="SUPFAM" id="SSF56112">
    <property type="entry name" value="Protein kinase-like (PK-like)"/>
    <property type="match status" value="1"/>
</dbReference>
<dbReference type="GO" id="GO:0006952">
    <property type="term" value="P:defense response"/>
    <property type="evidence" value="ECO:0007669"/>
    <property type="project" value="UniProtKB-ARBA"/>
</dbReference>
<dbReference type="PROSITE" id="PS51257">
    <property type="entry name" value="PROKAR_LIPOPROTEIN"/>
    <property type="match status" value="1"/>
</dbReference>
<gene>
    <name evidence="12" type="ORF">HYC85_023106</name>
</gene>
<dbReference type="Pfam" id="PF00560">
    <property type="entry name" value="LRR_1"/>
    <property type="match status" value="11"/>
</dbReference>
<dbReference type="PROSITE" id="PS51450">
    <property type="entry name" value="LRR"/>
    <property type="match status" value="1"/>
</dbReference>
<dbReference type="Pfam" id="PF13855">
    <property type="entry name" value="LRR_8"/>
    <property type="match status" value="1"/>
</dbReference>
<keyword evidence="6 9" id="KW-1133">Transmembrane helix</keyword>
<feature type="transmembrane region" description="Helical" evidence="9">
    <location>
        <begin position="621"/>
        <end position="646"/>
    </location>
</feature>
<dbReference type="PROSITE" id="PS50011">
    <property type="entry name" value="PROTEIN_KINASE_DOM"/>
    <property type="match status" value="1"/>
</dbReference>
<evidence type="ECO:0000313" key="12">
    <source>
        <dbReference type="EMBL" id="KAF5938847.1"/>
    </source>
</evidence>
<evidence type="ECO:0000256" key="1">
    <source>
        <dbReference type="ARBA" id="ARBA00004167"/>
    </source>
</evidence>
<reference evidence="12 13" key="2">
    <citation type="submission" date="2020-07" db="EMBL/GenBank/DDBJ databases">
        <title>Genome assembly of wild tea tree DASZ reveals pedigree and selection history of tea varieties.</title>
        <authorList>
            <person name="Zhang W."/>
        </authorList>
    </citation>
    <scope>NUCLEOTIDE SEQUENCE [LARGE SCALE GENOMIC DNA]</scope>
    <source>
        <strain evidence="13">cv. G240</strain>
        <tissue evidence="12">Leaf</tissue>
    </source>
</reference>
<accession>A0A7J7GE82</accession>
<evidence type="ECO:0000259" key="11">
    <source>
        <dbReference type="PROSITE" id="PS50011"/>
    </source>
</evidence>
<evidence type="ECO:0000256" key="5">
    <source>
        <dbReference type="ARBA" id="ARBA00022737"/>
    </source>
</evidence>
<keyword evidence="3 9" id="KW-0812">Transmembrane</keyword>
<dbReference type="Gene3D" id="3.80.10.10">
    <property type="entry name" value="Ribonuclease Inhibitor"/>
    <property type="match status" value="4"/>
</dbReference>
<dbReference type="InterPro" id="IPR032675">
    <property type="entry name" value="LRR_dom_sf"/>
</dbReference>
<dbReference type="FunFam" id="3.80.10.10:FF:000453">
    <property type="entry name" value="Leucine-rich receptor-like protein kinase family protein"/>
    <property type="match status" value="1"/>
</dbReference>
<keyword evidence="8" id="KW-0325">Glycoprotein</keyword>
<keyword evidence="13" id="KW-1185">Reference proteome</keyword>
<keyword evidence="7 9" id="KW-0472">Membrane</keyword>
<dbReference type="InterPro" id="IPR013210">
    <property type="entry name" value="LRR_N_plant-typ"/>
</dbReference>
<keyword evidence="2" id="KW-0433">Leucine-rich repeat</keyword>
<dbReference type="InterPro" id="IPR052595">
    <property type="entry name" value="LRRC69/RLP"/>
</dbReference>
<dbReference type="GO" id="GO:0004672">
    <property type="term" value="F:protein kinase activity"/>
    <property type="evidence" value="ECO:0007669"/>
    <property type="project" value="InterPro"/>
</dbReference>
<dbReference type="GO" id="GO:0016020">
    <property type="term" value="C:membrane"/>
    <property type="evidence" value="ECO:0007669"/>
    <property type="project" value="UniProtKB-SubCell"/>
</dbReference>
<keyword evidence="4 10" id="KW-0732">Signal</keyword>
<dbReference type="Pfam" id="PF00069">
    <property type="entry name" value="Pkinase"/>
    <property type="match status" value="1"/>
</dbReference>
<evidence type="ECO:0000256" key="4">
    <source>
        <dbReference type="ARBA" id="ARBA00022729"/>
    </source>
</evidence>
<reference evidence="13" key="1">
    <citation type="journal article" date="2020" name="Nat. Commun.">
        <title>Genome assembly of wild tea tree DASZ reveals pedigree and selection history of tea varieties.</title>
        <authorList>
            <person name="Zhang W."/>
            <person name="Zhang Y."/>
            <person name="Qiu H."/>
            <person name="Guo Y."/>
            <person name="Wan H."/>
            <person name="Zhang X."/>
            <person name="Scossa F."/>
            <person name="Alseekh S."/>
            <person name="Zhang Q."/>
            <person name="Wang P."/>
            <person name="Xu L."/>
            <person name="Schmidt M.H."/>
            <person name="Jia X."/>
            <person name="Li D."/>
            <person name="Zhu A."/>
            <person name="Guo F."/>
            <person name="Chen W."/>
            <person name="Ni D."/>
            <person name="Usadel B."/>
            <person name="Fernie A.R."/>
            <person name="Wen W."/>
        </authorList>
    </citation>
    <scope>NUCLEOTIDE SEQUENCE [LARGE SCALE GENOMIC DNA]</scope>
    <source>
        <strain evidence="13">cv. G240</strain>
    </source>
</reference>
<keyword evidence="5" id="KW-0677">Repeat</keyword>
<dbReference type="InterPro" id="IPR011009">
    <property type="entry name" value="Kinase-like_dom_sf"/>
</dbReference>
<comment type="subcellular location">
    <subcellularLocation>
        <location evidence="1">Membrane</location>
        <topology evidence="1">Single-pass membrane protein</topology>
    </subcellularLocation>
</comment>
<dbReference type="Proteomes" id="UP000593564">
    <property type="component" value="Unassembled WGS sequence"/>
</dbReference>
<proteinExistence type="predicted"/>
<evidence type="ECO:0000256" key="9">
    <source>
        <dbReference type="SAM" id="Phobius"/>
    </source>
</evidence>
<dbReference type="GO" id="GO:0051707">
    <property type="term" value="P:response to other organism"/>
    <property type="evidence" value="ECO:0007669"/>
    <property type="project" value="UniProtKB-ARBA"/>
</dbReference>
<sequence>MAEDGAKTCGFSLMFMFLIFISCTCSASEFELLLSIKSSIHDPLQSFSNWNLSISFCQWKGIVCDNSTHVTKIELSGKNLSGKFPESIFHFPYIETIDLSNNQLVGEIPIINVSSCLSLRFLNLSNNNFTGQLLIKGSNPWLQVFDLSNNMLSGKFPEEIGLFSGLEYLDLGGNVLVGTIPKSISNLTGLQFLTLASNQLIGKIPGELGLMKSLKWIYLGYNNLSGGIPVEIGELASLNHLDLVSNNLTGEIPSSLGNLTDLQYLFLYLNKLTGPIPRSIFVLKKLISLDLSDNFLSGEIPEILIQLQNLEVFHLFSNNFTGKIPNALSSLPRLRVLQLWSNKFSGEIPQNLGKQNNLTLLDLSTNTLTGKIPQSLCESGILFKLILFSNSLEGEIPKSLSHCKSLKRVRLQNNQLFGELPPDFTTLPLVYFLDLSGTIGNRRWDMPELQMLNLARNNFFGDLPEVFGNKKLENLDLSENKFSGNIPVSFGNLSELIQLKMSENKLSGNIPEELSSCKKLVSLNLSHNQLSGSIPSSLSKLPVLGELDLSVNQLSGKIPKNLGEIESLVEVNISHNHFHGYLPSTGAFLAISSSAVAGNNLCSGDTTTTGLPPCKHAQTPVWWFFVAFLVAVLVILVIATFVIVFARQQKNHEIKRVENEDGSVWELQLLDSKISKETTMDDFLSSIRDENKSIQLKEMNSMPTRFWTELSKLQHPNIAKIVAMVRSEKVGFLVYEYIEGKSLSEVIGGLNWERRRKIAIGIARALCYLHCFCSPTVLVGDLLPEKIVIDGEDEPRLRLCIPGIMCTDTKCFFSSAYVAPETRETKHITHKTDIYGFGLILIQLLIGKSPADPEFGVHETIVEWARYCYSDCHLDTWVDPTIREHASNNPNEIVETMNLALHCTASDPTARPCSSEAVQTLESLIRPRSCVFGIQCSTTI</sequence>
<evidence type="ECO:0000256" key="2">
    <source>
        <dbReference type="ARBA" id="ARBA00022614"/>
    </source>
</evidence>
<dbReference type="InterPro" id="IPR001611">
    <property type="entry name" value="Leu-rich_rpt"/>
</dbReference>
<evidence type="ECO:0000256" key="10">
    <source>
        <dbReference type="SAM" id="SignalP"/>
    </source>
</evidence>